<dbReference type="GO" id="GO:0005524">
    <property type="term" value="F:ATP binding"/>
    <property type="evidence" value="ECO:0007669"/>
    <property type="project" value="UniProtKB-KW"/>
</dbReference>
<dbReference type="GO" id="GO:0004674">
    <property type="term" value="F:protein serine/threonine kinase activity"/>
    <property type="evidence" value="ECO:0007669"/>
    <property type="project" value="UniProtKB-KW"/>
</dbReference>
<feature type="domain" description="Protein kinase" evidence="12">
    <location>
        <begin position="117"/>
        <end position="280"/>
    </location>
</feature>
<name>A0A9C6U8A1_FRAOC</name>
<comment type="similarity">
    <text evidence="10">Belongs to the protein kinase superfamily. CAMK Ser/Thr protein kinase family. DAP kinase subfamily.</text>
</comment>
<keyword evidence="4" id="KW-0808">Transferase</keyword>
<evidence type="ECO:0000256" key="7">
    <source>
        <dbReference type="ARBA" id="ARBA00022840"/>
    </source>
</evidence>
<keyword evidence="5" id="KW-0547">Nucleotide-binding</keyword>
<gene>
    <name evidence="14" type="primary">LOC127749690</name>
</gene>
<dbReference type="PANTHER" id="PTHR24342:SF12">
    <property type="entry name" value="DEATH-ASSOCIATED PROTEIN KINASE RELATED"/>
    <property type="match status" value="1"/>
</dbReference>
<evidence type="ECO:0000256" key="3">
    <source>
        <dbReference type="ARBA" id="ARBA00022553"/>
    </source>
</evidence>
<comment type="catalytic activity">
    <reaction evidence="8">
        <text>L-threonyl-[protein] + ATP = O-phospho-L-threonyl-[protein] + ADP + H(+)</text>
        <dbReference type="Rhea" id="RHEA:46608"/>
        <dbReference type="Rhea" id="RHEA-COMP:11060"/>
        <dbReference type="Rhea" id="RHEA-COMP:11605"/>
        <dbReference type="ChEBI" id="CHEBI:15378"/>
        <dbReference type="ChEBI" id="CHEBI:30013"/>
        <dbReference type="ChEBI" id="CHEBI:30616"/>
        <dbReference type="ChEBI" id="CHEBI:61977"/>
        <dbReference type="ChEBI" id="CHEBI:456216"/>
        <dbReference type="EC" id="2.7.11.1"/>
    </reaction>
</comment>
<evidence type="ECO:0000313" key="13">
    <source>
        <dbReference type="Proteomes" id="UP000504606"/>
    </source>
</evidence>
<proteinExistence type="inferred from homology"/>
<keyword evidence="3" id="KW-0597">Phosphoprotein</keyword>
<dbReference type="Gene3D" id="1.10.510.10">
    <property type="entry name" value="Transferase(Phosphotransferase) domain 1"/>
    <property type="match status" value="1"/>
</dbReference>
<evidence type="ECO:0000256" key="11">
    <source>
        <dbReference type="SAM" id="MobiDB-lite"/>
    </source>
</evidence>
<evidence type="ECO:0000313" key="14">
    <source>
        <dbReference type="RefSeq" id="XP_052124869.1"/>
    </source>
</evidence>
<evidence type="ECO:0000256" key="10">
    <source>
        <dbReference type="ARBA" id="ARBA00060827"/>
    </source>
</evidence>
<dbReference type="RefSeq" id="XP_052124869.1">
    <property type="nucleotide sequence ID" value="XM_052268909.1"/>
</dbReference>
<keyword evidence="13" id="KW-1185">Reference proteome</keyword>
<dbReference type="Proteomes" id="UP000504606">
    <property type="component" value="Unplaced"/>
</dbReference>
<evidence type="ECO:0000256" key="1">
    <source>
        <dbReference type="ARBA" id="ARBA00012513"/>
    </source>
</evidence>
<dbReference type="PANTHER" id="PTHR24342">
    <property type="entry name" value="SERINE/THREONINE-PROTEIN KINASE 17"/>
    <property type="match status" value="1"/>
</dbReference>
<organism evidence="13 14">
    <name type="scientific">Frankliniella occidentalis</name>
    <name type="common">Western flower thrips</name>
    <name type="synonym">Euthrips occidentalis</name>
    <dbReference type="NCBI Taxonomy" id="133901"/>
    <lineage>
        <taxon>Eukaryota</taxon>
        <taxon>Metazoa</taxon>
        <taxon>Ecdysozoa</taxon>
        <taxon>Arthropoda</taxon>
        <taxon>Hexapoda</taxon>
        <taxon>Insecta</taxon>
        <taxon>Pterygota</taxon>
        <taxon>Neoptera</taxon>
        <taxon>Paraneoptera</taxon>
        <taxon>Thysanoptera</taxon>
        <taxon>Terebrantia</taxon>
        <taxon>Thripoidea</taxon>
        <taxon>Thripidae</taxon>
        <taxon>Frankliniella</taxon>
    </lineage>
</organism>
<reference evidence="14" key="1">
    <citation type="submission" date="2025-08" db="UniProtKB">
        <authorList>
            <consortium name="RefSeq"/>
        </authorList>
    </citation>
    <scope>IDENTIFICATION</scope>
    <source>
        <tissue evidence="14">Whole organism</tissue>
    </source>
</reference>
<evidence type="ECO:0000259" key="12">
    <source>
        <dbReference type="PROSITE" id="PS50011"/>
    </source>
</evidence>
<evidence type="ECO:0000256" key="6">
    <source>
        <dbReference type="ARBA" id="ARBA00022777"/>
    </source>
</evidence>
<evidence type="ECO:0000256" key="5">
    <source>
        <dbReference type="ARBA" id="ARBA00022741"/>
    </source>
</evidence>
<dbReference type="Gene3D" id="3.30.200.20">
    <property type="entry name" value="Phosphorylase Kinase, domain 1"/>
    <property type="match status" value="1"/>
</dbReference>
<evidence type="ECO:0000256" key="4">
    <source>
        <dbReference type="ARBA" id="ARBA00022679"/>
    </source>
</evidence>
<dbReference type="InterPro" id="IPR000719">
    <property type="entry name" value="Prot_kinase_dom"/>
</dbReference>
<dbReference type="GO" id="GO:0005634">
    <property type="term" value="C:nucleus"/>
    <property type="evidence" value="ECO:0007669"/>
    <property type="project" value="TreeGrafter"/>
</dbReference>
<comment type="catalytic activity">
    <reaction evidence="9">
        <text>L-seryl-[protein] + ATP = O-phospho-L-seryl-[protein] + ADP + H(+)</text>
        <dbReference type="Rhea" id="RHEA:17989"/>
        <dbReference type="Rhea" id="RHEA-COMP:9863"/>
        <dbReference type="Rhea" id="RHEA-COMP:11604"/>
        <dbReference type="ChEBI" id="CHEBI:15378"/>
        <dbReference type="ChEBI" id="CHEBI:29999"/>
        <dbReference type="ChEBI" id="CHEBI:30616"/>
        <dbReference type="ChEBI" id="CHEBI:83421"/>
        <dbReference type="ChEBI" id="CHEBI:456216"/>
        <dbReference type="EC" id="2.7.11.1"/>
    </reaction>
</comment>
<protein>
    <recommendedName>
        <fullName evidence="1">non-specific serine/threonine protein kinase</fullName>
        <ecNumber evidence="1">2.7.11.1</ecNumber>
    </recommendedName>
</protein>
<feature type="compositionally biased region" description="Low complexity" evidence="11">
    <location>
        <begin position="33"/>
        <end position="60"/>
    </location>
</feature>
<dbReference type="SMART" id="SM00220">
    <property type="entry name" value="S_TKc"/>
    <property type="match status" value="1"/>
</dbReference>
<dbReference type="FunFam" id="3.30.200.20:FF:000175">
    <property type="entry name" value="Serine/threonine-protein kinase 17B"/>
    <property type="match status" value="1"/>
</dbReference>
<dbReference type="EC" id="2.7.11.1" evidence="1"/>
<dbReference type="GO" id="GO:0035556">
    <property type="term" value="P:intracellular signal transduction"/>
    <property type="evidence" value="ECO:0007669"/>
    <property type="project" value="TreeGrafter"/>
</dbReference>
<keyword evidence="7" id="KW-0067">ATP-binding</keyword>
<dbReference type="InterPro" id="IPR011009">
    <property type="entry name" value="Kinase-like_dom_sf"/>
</dbReference>
<evidence type="ECO:0000256" key="8">
    <source>
        <dbReference type="ARBA" id="ARBA00047899"/>
    </source>
</evidence>
<dbReference type="GO" id="GO:0043065">
    <property type="term" value="P:positive regulation of apoptotic process"/>
    <property type="evidence" value="ECO:0007669"/>
    <property type="project" value="TreeGrafter"/>
</dbReference>
<evidence type="ECO:0000256" key="9">
    <source>
        <dbReference type="ARBA" id="ARBA00048679"/>
    </source>
</evidence>
<dbReference type="Pfam" id="PF00069">
    <property type="entry name" value="Pkinase"/>
    <property type="match status" value="1"/>
</dbReference>
<dbReference type="OrthoDB" id="74764at2759"/>
<keyword evidence="2" id="KW-0723">Serine/threonine-protein kinase</keyword>
<accession>A0A9C6U8A1</accession>
<keyword evidence="6" id="KW-0418">Kinase</keyword>
<feature type="region of interest" description="Disordered" evidence="11">
    <location>
        <begin position="19"/>
        <end position="60"/>
    </location>
</feature>
<dbReference type="KEGG" id="foc:127749690"/>
<dbReference type="SUPFAM" id="SSF56112">
    <property type="entry name" value="Protein kinase-like (PK-like)"/>
    <property type="match status" value="1"/>
</dbReference>
<dbReference type="PROSITE" id="PS50011">
    <property type="entry name" value="PROTEIN_KINASE_DOM"/>
    <property type="match status" value="1"/>
</dbReference>
<dbReference type="AlphaFoldDB" id="A0A9C6U8A1"/>
<sequence>MREVLNLVPSGGGGAVLFNNNEAASDKSEDVANNNNNSNGDSSGYLSASDSDSGASGSSSCAEDSCEEVAAATAAPAAAVAAVAAVKMLSSQPGYLELSEDRVKELLSDKPIEELYEVEDQPFARGKYATVRRCRCRRTGQQFAAKVVRKRRRSADLRAEILHEVAVLDACRGCPRIVRLHSVFESHSDMVLLLELAAGGELQMVLDRDEVPEEREVARLMRQILHGLIYLHDINVAHLDLKVSSRPHSLAQYFKESFQKCLNFLQAFKAFFLLSKKILI</sequence>
<evidence type="ECO:0000256" key="2">
    <source>
        <dbReference type="ARBA" id="ARBA00022527"/>
    </source>
</evidence>
<dbReference type="GeneID" id="127749690"/>